<dbReference type="KEGG" id="cmos:111445507"/>
<name>A0A6J1FMC3_CUCMO</name>
<dbReference type="PROSITE" id="PS50096">
    <property type="entry name" value="IQ"/>
    <property type="match status" value="2"/>
</dbReference>
<feature type="region of interest" description="Disordered" evidence="5">
    <location>
        <begin position="296"/>
        <end position="345"/>
    </location>
</feature>
<comment type="subunit">
    <text evidence="3">Binds to multiple calmodulin (CaM) in the presence of Ca(2+) and CaM-like proteins.</text>
</comment>
<comment type="similarity">
    <text evidence="2">Belongs to the IQD family.</text>
</comment>
<dbReference type="Pfam" id="PF00612">
    <property type="entry name" value="IQ"/>
    <property type="match status" value="1"/>
</dbReference>
<dbReference type="PANTHER" id="PTHR32295:SF41">
    <property type="entry name" value="PROTEIN IQ-DOMAIN 11"/>
    <property type="match status" value="1"/>
</dbReference>
<dbReference type="AlphaFoldDB" id="A0A6J1FMC3"/>
<dbReference type="GO" id="GO:0005516">
    <property type="term" value="F:calmodulin binding"/>
    <property type="evidence" value="ECO:0007669"/>
    <property type="project" value="UniProtKB-KW"/>
</dbReference>
<evidence type="ECO:0000256" key="3">
    <source>
        <dbReference type="ARBA" id="ARBA00024378"/>
    </source>
</evidence>
<accession>A0A6J1FMC3</accession>
<dbReference type="InterPro" id="IPR027417">
    <property type="entry name" value="P-loop_NTPase"/>
</dbReference>
<evidence type="ECO:0000256" key="1">
    <source>
        <dbReference type="ARBA" id="ARBA00022860"/>
    </source>
</evidence>
<comment type="function">
    <text evidence="4">May be involved in cooperative interactions with calmodulins or calmodulin-like proteins. Recruits calmodulin proteins to microtubules, thus being a potential scaffold in cellular signaling and trafficking. May associate with nucleic acids and regulate gene expression at the transcriptional or post-transcriptional level.</text>
</comment>
<feature type="compositionally biased region" description="Basic and acidic residues" evidence="5">
    <location>
        <begin position="436"/>
        <end position="446"/>
    </location>
</feature>
<dbReference type="SUPFAM" id="SSF52540">
    <property type="entry name" value="P-loop containing nucleoside triphosphate hydrolases"/>
    <property type="match status" value="1"/>
</dbReference>
<evidence type="ECO:0000313" key="8">
    <source>
        <dbReference type="RefSeq" id="XP_022939698.1"/>
    </source>
</evidence>
<evidence type="ECO:0000256" key="2">
    <source>
        <dbReference type="ARBA" id="ARBA00024341"/>
    </source>
</evidence>
<organism evidence="7 8">
    <name type="scientific">Cucurbita moschata</name>
    <name type="common">Winter crookneck squash</name>
    <name type="synonym">Cucurbita pepo var. moschata</name>
    <dbReference type="NCBI Taxonomy" id="3662"/>
    <lineage>
        <taxon>Eukaryota</taxon>
        <taxon>Viridiplantae</taxon>
        <taxon>Streptophyta</taxon>
        <taxon>Embryophyta</taxon>
        <taxon>Tracheophyta</taxon>
        <taxon>Spermatophyta</taxon>
        <taxon>Magnoliopsida</taxon>
        <taxon>eudicotyledons</taxon>
        <taxon>Gunneridae</taxon>
        <taxon>Pentapetalae</taxon>
        <taxon>rosids</taxon>
        <taxon>fabids</taxon>
        <taxon>Cucurbitales</taxon>
        <taxon>Cucurbitaceae</taxon>
        <taxon>Cucurbiteae</taxon>
        <taxon>Cucurbita</taxon>
    </lineage>
</organism>
<keyword evidence="1" id="KW-0112">Calmodulin-binding</keyword>
<dbReference type="InterPro" id="IPR025064">
    <property type="entry name" value="DUF4005"/>
</dbReference>
<evidence type="ECO:0000313" key="7">
    <source>
        <dbReference type="Proteomes" id="UP000504609"/>
    </source>
</evidence>
<evidence type="ECO:0000313" key="9">
    <source>
        <dbReference type="RefSeq" id="XP_022939699.1"/>
    </source>
</evidence>
<feature type="region of interest" description="Disordered" evidence="5">
    <location>
        <begin position="408"/>
        <end position="458"/>
    </location>
</feature>
<feature type="region of interest" description="Disordered" evidence="5">
    <location>
        <begin position="43"/>
        <end position="65"/>
    </location>
</feature>
<feature type="domain" description="DUF4005" evidence="6">
    <location>
        <begin position="340"/>
        <end position="413"/>
    </location>
</feature>
<dbReference type="PANTHER" id="PTHR32295">
    <property type="entry name" value="IQ-DOMAIN 5-RELATED"/>
    <property type="match status" value="1"/>
</dbReference>
<sequence>MGNKKGWFYLVKKLFVSETQTKPEKKQKRWKWVFGRMRNKRLATLTAPSPSKATMRREEEEEEERKQALSVAIATTAAAEAAVAAAKAAVEVVWLTGTPQSHQQNAAEEPFKPLKKAPPSDLLRREREIHEFAAITIQTAFRGFLARKALRALKGIVKLQAIIRGRAVRRQAIATLKCLQSIVSIQSQVYSNRLHPPQNTFNSPETKQFQSLRDRIIKLDSNDQRWDDSLLSKEEADAVFCSRKEAVVRRERVKEYLFAHRRSTESERKKVRGRWRYWLDQWVDTQLSKSKELEDLDSIFTSNPNPPTKNTEELPNQSPYQNPALKKLSHHKKQRSLGGGIDSNSSFSSSPLVPAYMAATESAKAKARSLSSPKLRPAGGLDSCSDGNSPCKTKPLCLVTSTASEVGISRGRRGLQQQRSPGLKGLPGPTRSSRTLSKDLSIDSEHSLPNWDRQSAFR</sequence>
<reference evidence="8 9" key="1">
    <citation type="submission" date="2025-04" db="UniProtKB">
        <authorList>
            <consortium name="RefSeq"/>
        </authorList>
    </citation>
    <scope>IDENTIFICATION</scope>
    <source>
        <tissue evidence="8 9">Young leaves</tissue>
    </source>
</reference>
<proteinExistence type="inferred from homology"/>
<keyword evidence="7" id="KW-1185">Reference proteome</keyword>
<dbReference type="Pfam" id="PF13178">
    <property type="entry name" value="DUF4005"/>
    <property type="match status" value="1"/>
</dbReference>
<evidence type="ECO:0000256" key="5">
    <source>
        <dbReference type="SAM" id="MobiDB-lite"/>
    </source>
</evidence>
<dbReference type="CDD" id="cd23767">
    <property type="entry name" value="IQCD"/>
    <property type="match status" value="1"/>
</dbReference>
<dbReference type="Gene3D" id="1.20.5.190">
    <property type="match status" value="1"/>
</dbReference>
<dbReference type="InterPro" id="IPR000048">
    <property type="entry name" value="IQ_motif_EF-hand-BS"/>
</dbReference>
<dbReference type="RefSeq" id="XP_022939700.1">
    <property type="nucleotide sequence ID" value="XM_023083932.1"/>
</dbReference>
<gene>
    <name evidence="8 9 10" type="primary">LOC111445507</name>
</gene>
<feature type="compositionally biased region" description="Low complexity" evidence="5">
    <location>
        <begin position="414"/>
        <end position="423"/>
    </location>
</feature>
<feature type="region of interest" description="Disordered" evidence="5">
    <location>
        <begin position="366"/>
        <end position="387"/>
    </location>
</feature>
<evidence type="ECO:0000313" key="10">
    <source>
        <dbReference type="RefSeq" id="XP_022939700.1"/>
    </source>
</evidence>
<dbReference type="RefSeq" id="XP_022939698.1">
    <property type="nucleotide sequence ID" value="XM_023083930.1"/>
</dbReference>
<evidence type="ECO:0000256" key="4">
    <source>
        <dbReference type="ARBA" id="ARBA00045534"/>
    </source>
</evidence>
<protein>
    <submittedName>
        <fullName evidence="8 9">Protein IQ-DOMAIN 14-like isoform X1</fullName>
    </submittedName>
</protein>
<dbReference type="GeneID" id="111445507"/>
<dbReference type="Proteomes" id="UP000504609">
    <property type="component" value="Unplaced"/>
</dbReference>
<dbReference type="RefSeq" id="XP_022939699.1">
    <property type="nucleotide sequence ID" value="XM_023083931.1"/>
</dbReference>
<evidence type="ECO:0000259" key="6">
    <source>
        <dbReference type="Pfam" id="PF13178"/>
    </source>
</evidence>